<reference evidence="3" key="1">
    <citation type="submission" date="2019-08" db="EMBL/GenBank/DDBJ databases">
        <authorList>
            <person name="Kucharzyk K."/>
            <person name="Murdoch R.W."/>
            <person name="Higgins S."/>
            <person name="Loffler F."/>
        </authorList>
    </citation>
    <scope>NUCLEOTIDE SEQUENCE</scope>
</reference>
<dbReference type="PANTHER" id="PTHR43018:SF1">
    <property type="entry name" value="PROTEIN AROA(G)"/>
    <property type="match status" value="1"/>
</dbReference>
<dbReference type="AlphaFoldDB" id="A0A644YSE8"/>
<dbReference type="InterPro" id="IPR036979">
    <property type="entry name" value="CM_dom_sf"/>
</dbReference>
<accession>A0A644YSE8</accession>
<sequence>MKEKMKLKRIEEWEVYKGRPLTICGPCSAESREQLMETAKELAMAGKTDIFRAGIWKPRTRPDSFEGVGREGLAWLREVKRETGLPVATEVANSAHVNDALKFGVDVLWIGARTSANPFAMQDIADALEGVGATVLVKNPVNPELNLWIGAIERIAKAGIAKIAAIHRGFSAYEHTLYRNQPKWLLPIELKRAIPDLPLICDPSHMGGSREYLLEISQKAMDLNYDGLMVESHVSPDSALSDKAQQVTPMQLTELLNNLVLRNQVSGDTTFTDTLAELRSQIDLYDDQLLELLEQRMFVAETIGKYKKENKITILQSSRWEEVMNKAVSKGASKGLSDEFINSLFRAVHQESINHQNSVMNNS</sequence>
<dbReference type="SUPFAM" id="SSF48600">
    <property type="entry name" value="Chorismate mutase II"/>
    <property type="match status" value="1"/>
</dbReference>
<dbReference type="EC" id="2.5.1.55" evidence="3"/>
<name>A0A644YSE8_9ZZZZ</name>
<dbReference type="SMART" id="SM00830">
    <property type="entry name" value="CM_2"/>
    <property type="match status" value="1"/>
</dbReference>
<evidence type="ECO:0000259" key="2">
    <source>
        <dbReference type="PROSITE" id="PS51168"/>
    </source>
</evidence>
<dbReference type="Gene3D" id="3.20.20.70">
    <property type="entry name" value="Aldolase class I"/>
    <property type="match status" value="1"/>
</dbReference>
<dbReference type="InterPro" id="IPR013785">
    <property type="entry name" value="Aldolase_TIM"/>
</dbReference>
<dbReference type="PANTHER" id="PTHR43018">
    <property type="entry name" value="PHOSPHO-2-DEHYDRO-3-DEOXYHEPTONATE ALDOLASE"/>
    <property type="match status" value="1"/>
</dbReference>
<evidence type="ECO:0000256" key="1">
    <source>
        <dbReference type="ARBA" id="ARBA00022679"/>
    </source>
</evidence>
<dbReference type="InterPro" id="IPR036263">
    <property type="entry name" value="Chorismate_II_sf"/>
</dbReference>
<feature type="domain" description="Chorismate mutase" evidence="2">
    <location>
        <begin position="269"/>
        <end position="360"/>
    </location>
</feature>
<dbReference type="GO" id="GO:0004106">
    <property type="term" value="F:chorismate mutase activity"/>
    <property type="evidence" value="ECO:0007669"/>
    <property type="project" value="InterPro"/>
</dbReference>
<comment type="caution">
    <text evidence="3">The sequence shown here is derived from an EMBL/GenBank/DDBJ whole genome shotgun (WGS) entry which is preliminary data.</text>
</comment>
<dbReference type="InterPro" id="IPR006218">
    <property type="entry name" value="DAHP1/KDSA"/>
</dbReference>
<dbReference type="SUPFAM" id="SSF51569">
    <property type="entry name" value="Aldolase"/>
    <property type="match status" value="1"/>
</dbReference>
<dbReference type="GO" id="GO:0046417">
    <property type="term" value="P:chorismate metabolic process"/>
    <property type="evidence" value="ECO:0007669"/>
    <property type="project" value="InterPro"/>
</dbReference>
<dbReference type="PROSITE" id="PS51168">
    <property type="entry name" value="CHORISMATE_MUT_2"/>
    <property type="match status" value="1"/>
</dbReference>
<evidence type="ECO:0000313" key="3">
    <source>
        <dbReference type="EMBL" id="MPM29393.1"/>
    </source>
</evidence>
<dbReference type="InterPro" id="IPR052899">
    <property type="entry name" value="Class-I_DAHP_synthase"/>
</dbReference>
<keyword evidence="1 3" id="KW-0808">Transferase</keyword>
<dbReference type="Pfam" id="PF00793">
    <property type="entry name" value="DAHP_synth_1"/>
    <property type="match status" value="1"/>
</dbReference>
<gene>
    <name evidence="3" type="primary">kdsA_17</name>
    <name evidence="3" type="ORF">SDC9_75933</name>
</gene>
<protein>
    <submittedName>
        <fullName evidence="3">2-dehydro-3-deoxyphosphooctonate aldolase</fullName>
        <ecNumber evidence="3">2.5.1.55</ecNumber>
    </submittedName>
</protein>
<dbReference type="GO" id="GO:0008676">
    <property type="term" value="F:3-deoxy-8-phosphooctulonate synthase activity"/>
    <property type="evidence" value="ECO:0007669"/>
    <property type="project" value="UniProtKB-EC"/>
</dbReference>
<dbReference type="EMBL" id="VSSQ01005499">
    <property type="protein sequence ID" value="MPM29393.1"/>
    <property type="molecule type" value="Genomic_DNA"/>
</dbReference>
<dbReference type="InterPro" id="IPR002701">
    <property type="entry name" value="CM_II_prokaryot"/>
</dbReference>
<dbReference type="Pfam" id="PF01817">
    <property type="entry name" value="CM_2"/>
    <property type="match status" value="1"/>
</dbReference>
<organism evidence="3">
    <name type="scientific">bioreactor metagenome</name>
    <dbReference type="NCBI Taxonomy" id="1076179"/>
    <lineage>
        <taxon>unclassified sequences</taxon>
        <taxon>metagenomes</taxon>
        <taxon>ecological metagenomes</taxon>
    </lineage>
</organism>
<dbReference type="Gene3D" id="1.20.59.10">
    <property type="entry name" value="Chorismate mutase"/>
    <property type="match status" value="1"/>
</dbReference>
<proteinExistence type="predicted"/>